<dbReference type="NCBIfam" id="TIGR04073">
    <property type="entry name" value="exo_TIGR04073"/>
    <property type="match status" value="1"/>
</dbReference>
<reference evidence="2 3" key="1">
    <citation type="journal article" date="2019" name="Antonie Van Leeuwenhoek">
        <title>Description of 'Ca. Methylobacter oryzae' KRF1, a novel species from the environmentally important Methylobacter clade 2.</title>
        <authorList>
            <person name="Khatri K."/>
            <person name="Mohite J.A."/>
            <person name="Pandit P.S."/>
            <person name="Bahulikar R."/>
            <person name="Rahalkar M.C."/>
        </authorList>
    </citation>
    <scope>NUCLEOTIDE SEQUENCE [LARGE SCALE GENOMIC DNA]</scope>
    <source>
        <strain evidence="2 3">KRF1</strain>
    </source>
</reference>
<dbReference type="InterPro" id="IPR023824">
    <property type="entry name" value="CHP04073_exosortase-affil"/>
</dbReference>
<sequence>MNNKNLFTACVLCSALLSTGSAYAEHEHQSYLAGVGSKFGQGLANAATGFIEIPKNIINISHDQNAFVGLTWGMLRGVMQTVSRTTLGAAELVTAPIPTSDFITPSYIWDRFSEDSRYFGHHMPGYWTTYGPLDDGE</sequence>
<evidence type="ECO:0000313" key="3">
    <source>
        <dbReference type="Proteomes" id="UP000733744"/>
    </source>
</evidence>
<organism evidence="2 3">
    <name type="scientific">Candidatus Methylobacter oryzae</name>
    <dbReference type="NCBI Taxonomy" id="2497749"/>
    <lineage>
        <taxon>Bacteria</taxon>
        <taxon>Pseudomonadati</taxon>
        <taxon>Pseudomonadota</taxon>
        <taxon>Gammaproteobacteria</taxon>
        <taxon>Methylococcales</taxon>
        <taxon>Methylococcaceae</taxon>
        <taxon>Methylobacter</taxon>
    </lineage>
</organism>
<name>A0ABY3C5G2_9GAMM</name>
<feature type="chain" id="PRO_5047468627" evidence="1">
    <location>
        <begin position="25"/>
        <end position="137"/>
    </location>
</feature>
<keyword evidence="3" id="KW-1185">Reference proteome</keyword>
<protein>
    <submittedName>
        <fullName evidence="2">Exosortase system-associated protein, TIGR04073 family</fullName>
    </submittedName>
</protein>
<dbReference type="EMBL" id="RYFG02000121">
    <property type="protein sequence ID" value="TRW89525.1"/>
    <property type="molecule type" value="Genomic_DNA"/>
</dbReference>
<dbReference type="Proteomes" id="UP000733744">
    <property type="component" value="Unassembled WGS sequence"/>
</dbReference>
<evidence type="ECO:0000313" key="2">
    <source>
        <dbReference type="EMBL" id="TRW89525.1"/>
    </source>
</evidence>
<accession>A0ABY3C5G2</accession>
<feature type="signal peptide" evidence="1">
    <location>
        <begin position="1"/>
        <end position="24"/>
    </location>
</feature>
<evidence type="ECO:0000256" key="1">
    <source>
        <dbReference type="SAM" id="SignalP"/>
    </source>
</evidence>
<keyword evidence="1" id="KW-0732">Signal</keyword>
<dbReference type="RefSeq" id="WP_127028701.1">
    <property type="nucleotide sequence ID" value="NZ_RYFG02000121.1"/>
</dbReference>
<proteinExistence type="predicted"/>
<comment type="caution">
    <text evidence="2">The sequence shown here is derived from an EMBL/GenBank/DDBJ whole genome shotgun (WGS) entry which is preliminary data.</text>
</comment>
<gene>
    <name evidence="2" type="ORF">EKO24_020895</name>
</gene>